<dbReference type="Pfam" id="PF00590">
    <property type="entry name" value="TP_methylase"/>
    <property type="match status" value="1"/>
</dbReference>
<dbReference type="GO" id="GO:0032259">
    <property type="term" value="P:methylation"/>
    <property type="evidence" value="ECO:0007669"/>
    <property type="project" value="UniProtKB-KW"/>
</dbReference>
<reference evidence="9" key="1">
    <citation type="submission" date="2014-11" db="EMBL/GenBank/DDBJ databases">
        <authorList>
            <person name="Otto D Thomas"/>
            <person name="Naeem Raeece"/>
        </authorList>
    </citation>
    <scope>NUCLEOTIDE SEQUENCE</scope>
</reference>
<proteinExistence type="inferred from homology"/>
<evidence type="ECO:0000313" key="9">
    <source>
        <dbReference type="EMBL" id="CEM53672.1"/>
    </source>
</evidence>
<name>A0A0G4I9I5_9ALVE</name>
<keyword evidence="3 6" id="KW-0808">Transferase</keyword>
<dbReference type="GO" id="GO:0019354">
    <property type="term" value="P:siroheme biosynthetic process"/>
    <property type="evidence" value="ECO:0007669"/>
    <property type="project" value="InterPro"/>
</dbReference>
<dbReference type="InterPro" id="IPR006366">
    <property type="entry name" value="CobA/CysG_C"/>
</dbReference>
<comment type="similarity">
    <text evidence="6">Belongs to the precorrin methyltransferase family.</text>
</comment>
<organism evidence="9">
    <name type="scientific">Chromera velia CCMP2878</name>
    <dbReference type="NCBI Taxonomy" id="1169474"/>
    <lineage>
        <taxon>Eukaryota</taxon>
        <taxon>Sar</taxon>
        <taxon>Alveolata</taxon>
        <taxon>Colpodellida</taxon>
        <taxon>Chromeraceae</taxon>
        <taxon>Chromera</taxon>
    </lineage>
</organism>
<dbReference type="VEuPathDB" id="CryptoDB:Cvel_12158"/>
<feature type="domain" description="Tetrapyrrole methylase" evidence="8">
    <location>
        <begin position="51"/>
        <end position="257"/>
    </location>
</feature>
<evidence type="ECO:0000256" key="2">
    <source>
        <dbReference type="ARBA" id="ARBA00022603"/>
    </source>
</evidence>
<dbReference type="PROSITE" id="PS00840">
    <property type="entry name" value="SUMT_2"/>
    <property type="match status" value="1"/>
</dbReference>
<evidence type="ECO:0000256" key="5">
    <source>
        <dbReference type="ARBA" id="ARBA00023244"/>
    </source>
</evidence>
<dbReference type="AlphaFoldDB" id="A0A0G4I9I5"/>
<keyword evidence="4" id="KW-0949">S-adenosyl-L-methionine</keyword>
<evidence type="ECO:0000259" key="8">
    <source>
        <dbReference type="Pfam" id="PF00590"/>
    </source>
</evidence>
<feature type="transmembrane region" description="Helical" evidence="7">
    <location>
        <begin position="12"/>
        <end position="29"/>
    </location>
</feature>
<evidence type="ECO:0000256" key="7">
    <source>
        <dbReference type="SAM" id="Phobius"/>
    </source>
</evidence>
<dbReference type="EC" id="2.1.1.107" evidence="1"/>
<dbReference type="FunFam" id="3.40.1010.10:FF:000001">
    <property type="entry name" value="Siroheme synthase"/>
    <property type="match status" value="1"/>
</dbReference>
<accession>A0A0G4I9I5</accession>
<gene>
    <name evidence="9" type="ORF">Cvel_12158</name>
</gene>
<evidence type="ECO:0000256" key="4">
    <source>
        <dbReference type="ARBA" id="ARBA00022691"/>
    </source>
</evidence>
<keyword evidence="7" id="KW-1133">Transmembrane helix</keyword>
<keyword evidence="7" id="KW-0812">Transmembrane</keyword>
<dbReference type="NCBIfam" id="NF004790">
    <property type="entry name" value="PRK06136.1"/>
    <property type="match status" value="1"/>
</dbReference>
<keyword evidence="2 6" id="KW-0489">Methyltransferase</keyword>
<dbReference type="SUPFAM" id="SSF53790">
    <property type="entry name" value="Tetrapyrrole methylase"/>
    <property type="match status" value="1"/>
</dbReference>
<dbReference type="InterPro" id="IPR050161">
    <property type="entry name" value="Siro_Cobalamin_biosynth"/>
</dbReference>
<sequence>MFSTSPSTTNLLLAGAGAAVGFAAAALLLDRLRSRERCGSVPPFPSLKKGTVYLVGAGPAGPELMTLWAYGCVRQADVLVVDDLVDSRIGELRRPECEVMGVPKRGGKADSTPQAEIDQILVREAKKGKSVVRLKGGDPLVFGRVWSEVKSLREAKVPFVLVPGVSSALSAPAAATIPLTEKELSASMLLLSGHSADAIDYECAARADTVVLLMAAKSFPSIAARLEAAGASPDTPVAAIKSAYLPEEQRVLRSTLGSWTATVEAAGLGGRLLSPCVIVVGKVAAFAEDTMQKQT</sequence>
<protein>
    <recommendedName>
        <fullName evidence="1">uroporphyrinogen-III C-methyltransferase</fullName>
        <ecNumber evidence="1">2.1.1.107</ecNumber>
    </recommendedName>
</protein>
<dbReference type="EMBL" id="CDMZ01005715">
    <property type="protein sequence ID" value="CEM53672.1"/>
    <property type="molecule type" value="Genomic_DNA"/>
</dbReference>
<dbReference type="InterPro" id="IPR014777">
    <property type="entry name" value="4pyrrole_Mease_sub1"/>
</dbReference>
<dbReference type="GO" id="GO:0004851">
    <property type="term" value="F:uroporphyrin-III C-methyltransferase activity"/>
    <property type="evidence" value="ECO:0007669"/>
    <property type="project" value="UniProtKB-EC"/>
</dbReference>
<evidence type="ECO:0000256" key="3">
    <source>
        <dbReference type="ARBA" id="ARBA00022679"/>
    </source>
</evidence>
<dbReference type="InterPro" id="IPR003043">
    <property type="entry name" value="Uropor_MeTrfase_CS"/>
</dbReference>
<dbReference type="PANTHER" id="PTHR45790">
    <property type="entry name" value="SIROHEME SYNTHASE-RELATED"/>
    <property type="match status" value="1"/>
</dbReference>
<dbReference type="InterPro" id="IPR014776">
    <property type="entry name" value="4pyrrole_Mease_sub2"/>
</dbReference>
<dbReference type="PANTHER" id="PTHR45790:SF3">
    <property type="entry name" value="S-ADENOSYL-L-METHIONINE-DEPENDENT UROPORPHYRINOGEN III METHYLTRANSFERASE, CHLOROPLASTIC"/>
    <property type="match status" value="1"/>
</dbReference>
<dbReference type="InterPro" id="IPR035996">
    <property type="entry name" value="4pyrrol_Methylase_sf"/>
</dbReference>
<dbReference type="PhylomeDB" id="A0A0G4I9I5"/>
<dbReference type="Gene3D" id="3.40.1010.10">
    <property type="entry name" value="Cobalt-precorrin-4 Transmethylase, Domain 1"/>
    <property type="match status" value="1"/>
</dbReference>
<evidence type="ECO:0000256" key="6">
    <source>
        <dbReference type="RuleBase" id="RU003960"/>
    </source>
</evidence>
<evidence type="ECO:0000256" key="1">
    <source>
        <dbReference type="ARBA" id="ARBA00012162"/>
    </source>
</evidence>
<dbReference type="NCBIfam" id="TIGR01469">
    <property type="entry name" value="cobA_cysG_Cterm"/>
    <property type="match status" value="1"/>
</dbReference>
<dbReference type="InterPro" id="IPR000878">
    <property type="entry name" value="4pyrrol_Mease"/>
</dbReference>
<keyword evidence="7" id="KW-0472">Membrane</keyword>
<keyword evidence="5" id="KW-0627">Porphyrin biosynthesis</keyword>
<dbReference type="Gene3D" id="3.30.950.10">
    <property type="entry name" value="Methyltransferase, Cobalt-precorrin-4 Transmethylase, Domain 2"/>
    <property type="match status" value="1"/>
</dbReference>